<sequence length="114" mass="13223">MKLEPSLQVRVMSEAAEVHCNLRGGWRAGMVKRWLRSWQRVKEHRRRAMAFVSLLPPLKEDRENFSEFVRPPCVLFLLLFISFLLSTRSFPGYSLLSLPIPSIFLIPFASSPFS</sequence>
<accession>A0ACB9LPB6</accession>
<organism evidence="1 2">
    <name type="scientific">Melastoma candidum</name>
    <dbReference type="NCBI Taxonomy" id="119954"/>
    <lineage>
        <taxon>Eukaryota</taxon>
        <taxon>Viridiplantae</taxon>
        <taxon>Streptophyta</taxon>
        <taxon>Embryophyta</taxon>
        <taxon>Tracheophyta</taxon>
        <taxon>Spermatophyta</taxon>
        <taxon>Magnoliopsida</taxon>
        <taxon>eudicotyledons</taxon>
        <taxon>Gunneridae</taxon>
        <taxon>Pentapetalae</taxon>
        <taxon>rosids</taxon>
        <taxon>malvids</taxon>
        <taxon>Myrtales</taxon>
        <taxon>Melastomataceae</taxon>
        <taxon>Melastomatoideae</taxon>
        <taxon>Melastomateae</taxon>
        <taxon>Melastoma</taxon>
    </lineage>
</organism>
<name>A0ACB9LPB6_9MYRT</name>
<keyword evidence="2" id="KW-1185">Reference proteome</keyword>
<evidence type="ECO:0000313" key="2">
    <source>
        <dbReference type="Proteomes" id="UP001057402"/>
    </source>
</evidence>
<gene>
    <name evidence="1" type="ORF">MLD38_037584</name>
</gene>
<dbReference type="Proteomes" id="UP001057402">
    <property type="component" value="Chromosome 11"/>
</dbReference>
<evidence type="ECO:0000313" key="1">
    <source>
        <dbReference type="EMBL" id="KAI4312792.1"/>
    </source>
</evidence>
<proteinExistence type="predicted"/>
<protein>
    <submittedName>
        <fullName evidence="1">Uncharacterized protein</fullName>
    </submittedName>
</protein>
<reference evidence="2" key="1">
    <citation type="journal article" date="2023" name="Front. Plant Sci.">
        <title>Chromosomal-level genome assembly of Melastoma candidum provides insights into trichome evolution.</title>
        <authorList>
            <person name="Zhong Y."/>
            <person name="Wu W."/>
            <person name="Sun C."/>
            <person name="Zou P."/>
            <person name="Liu Y."/>
            <person name="Dai S."/>
            <person name="Zhou R."/>
        </authorList>
    </citation>
    <scope>NUCLEOTIDE SEQUENCE [LARGE SCALE GENOMIC DNA]</scope>
</reference>
<comment type="caution">
    <text evidence="1">The sequence shown here is derived from an EMBL/GenBank/DDBJ whole genome shotgun (WGS) entry which is preliminary data.</text>
</comment>
<dbReference type="EMBL" id="CM042890">
    <property type="protein sequence ID" value="KAI4312792.1"/>
    <property type="molecule type" value="Genomic_DNA"/>
</dbReference>